<evidence type="ECO:0000313" key="6">
    <source>
        <dbReference type="Proteomes" id="UP000442533"/>
    </source>
</evidence>
<evidence type="ECO:0000256" key="1">
    <source>
        <dbReference type="SAM" id="MobiDB-lite"/>
    </source>
</evidence>
<evidence type="ECO:0000259" key="4">
    <source>
        <dbReference type="Pfam" id="PF04536"/>
    </source>
</evidence>
<feature type="chain" id="PRO_5032365101" evidence="3">
    <location>
        <begin position="23"/>
        <end position="300"/>
    </location>
</feature>
<dbReference type="Pfam" id="PF04536">
    <property type="entry name" value="TPM_phosphatase"/>
    <property type="match status" value="1"/>
</dbReference>
<gene>
    <name evidence="5" type="ORF">GL279_17575</name>
</gene>
<keyword evidence="6" id="KW-1185">Reference proteome</keyword>
<protein>
    <submittedName>
        <fullName evidence="5">TPM domain-containing protein</fullName>
    </submittedName>
</protein>
<dbReference type="EMBL" id="WMIF01000037">
    <property type="protein sequence ID" value="MTH36407.1"/>
    <property type="molecule type" value="Genomic_DNA"/>
</dbReference>
<evidence type="ECO:0000313" key="5">
    <source>
        <dbReference type="EMBL" id="MTH36407.1"/>
    </source>
</evidence>
<feature type="transmembrane region" description="Helical" evidence="2">
    <location>
        <begin position="181"/>
        <end position="198"/>
    </location>
</feature>
<sequence>MMRRLSALLVLILGLLALPALAQDLLRPQSGTVNDFATLLDRQDAQALERSLTELRRTTGVQGTVVTLTDRARYGGAALEPFATRLFNAWGVGDAQRNDGFMLLVLQADREARIELGAGYPPDADLLAQQIMRNTMLPAFRRGEYSRGIREGTQAVIDLIALPHAQGRPLAPPQSDWRDRLVGAGFFAGFAAILAGIARQHWRRRRCPQCGRTGIETSSAPHQQPQPDGSVLISDNALTRRCPHCGWSETRLRPLGQRSFYGPAGELLRQERNPQYRAGPSGGGGFGGGSSRGGGASGRW</sequence>
<feature type="region of interest" description="Disordered" evidence="1">
    <location>
        <begin position="274"/>
        <end position="300"/>
    </location>
</feature>
<dbReference type="InterPro" id="IPR007621">
    <property type="entry name" value="TPM_dom"/>
</dbReference>
<proteinExistence type="predicted"/>
<keyword evidence="2" id="KW-0472">Membrane</keyword>
<evidence type="ECO:0000256" key="3">
    <source>
        <dbReference type="SAM" id="SignalP"/>
    </source>
</evidence>
<feature type="signal peptide" evidence="3">
    <location>
        <begin position="1"/>
        <end position="22"/>
    </location>
</feature>
<keyword evidence="3" id="KW-0732">Signal</keyword>
<organism evidence="5 6">
    <name type="scientific">Paracoccus limosus</name>
    <dbReference type="NCBI Taxonomy" id="913252"/>
    <lineage>
        <taxon>Bacteria</taxon>
        <taxon>Pseudomonadati</taxon>
        <taxon>Pseudomonadota</taxon>
        <taxon>Alphaproteobacteria</taxon>
        <taxon>Rhodobacterales</taxon>
        <taxon>Paracoccaceae</taxon>
        <taxon>Paracoccus</taxon>
    </lineage>
</organism>
<reference evidence="5 6" key="1">
    <citation type="submission" date="2019-11" db="EMBL/GenBank/DDBJ databases">
        <authorList>
            <person name="Dong K."/>
        </authorList>
    </citation>
    <scope>NUCLEOTIDE SEQUENCE [LARGE SCALE GENOMIC DNA]</scope>
    <source>
        <strain evidence="5 6">JCM 17370</strain>
    </source>
</reference>
<comment type="caution">
    <text evidence="5">The sequence shown here is derived from an EMBL/GenBank/DDBJ whole genome shotgun (WGS) entry which is preliminary data.</text>
</comment>
<evidence type="ECO:0000256" key="2">
    <source>
        <dbReference type="SAM" id="Phobius"/>
    </source>
</evidence>
<dbReference type="PANTHER" id="PTHR30373:SF2">
    <property type="entry name" value="UPF0603 PROTEIN YGCG"/>
    <property type="match status" value="1"/>
</dbReference>
<feature type="compositionally biased region" description="Gly residues" evidence="1">
    <location>
        <begin position="280"/>
        <end position="300"/>
    </location>
</feature>
<dbReference type="PANTHER" id="PTHR30373">
    <property type="entry name" value="UPF0603 PROTEIN YGCG"/>
    <property type="match status" value="1"/>
</dbReference>
<dbReference type="Proteomes" id="UP000442533">
    <property type="component" value="Unassembled WGS sequence"/>
</dbReference>
<dbReference type="OrthoDB" id="9810918at2"/>
<dbReference type="Gene3D" id="3.10.310.50">
    <property type="match status" value="1"/>
</dbReference>
<name>A0A844HB49_9RHOB</name>
<accession>A0A844HB49</accession>
<feature type="domain" description="TPM" evidence="4">
    <location>
        <begin position="33"/>
        <end position="158"/>
    </location>
</feature>
<dbReference type="AlphaFoldDB" id="A0A844HB49"/>
<keyword evidence="2" id="KW-0812">Transmembrane</keyword>
<keyword evidence="2" id="KW-1133">Transmembrane helix</keyword>